<comment type="similarity">
    <text evidence="3">Belongs to the protein-tyrosine phosphatase family. Non-receptor class 1 subfamily.</text>
</comment>
<evidence type="ECO:0000256" key="1">
    <source>
        <dbReference type="ARBA" id="ARBA00004240"/>
    </source>
</evidence>
<keyword evidence="11" id="KW-0812">Transmembrane</keyword>
<dbReference type="InterPro" id="IPR029021">
    <property type="entry name" value="Prot-tyrosine_phosphatase-like"/>
</dbReference>
<dbReference type="AlphaFoldDB" id="K1RCK0"/>
<dbReference type="PROSITE" id="PS00383">
    <property type="entry name" value="TYR_PHOSPHATASE_1"/>
    <property type="match status" value="1"/>
</dbReference>
<sequence>MVSEIENEFNNYDQYNAWGPIYQEIKNEAAMQAMDEELSTAEARSAVNRNKNRYRDVSPYDHSRVKLSNNVYINASLVEVKEANRKYILTQGPLEVTVSHFWQMVWEQESKAIIMLNKLIENGARKCYKYYPTSAEDDEDEMEFDDVALNVSVVREKQLDYYVERILLVSHTETGESREVIHYNYTHWPDFGVPQSPSVFLKFLMTVRQSGALEANVGPAIVHCSAGIGRSGTFCLVDSSLVIIEKTHDMNSVDVRNLLLEMRKCRMGLIQTADQLRFSYLAIIEGGHSILSNGNATLDILSDYMDSRSKKEDTPPPPPERTTSLPTDRQPPPLPPRSPDLKKTKEWEDEEDYENQRNSSKDTDQLIPEKKEEENSTFRRKVQREERRQKTQDQIDRMKKKQRESELWRNRRSYLAPIAIGTTLLIGGLLFYLPDFADGMETE</sequence>
<dbReference type="Pfam" id="PF00102">
    <property type="entry name" value="Y_phosphatase"/>
    <property type="match status" value="1"/>
</dbReference>
<dbReference type="PROSITE" id="PS50055">
    <property type="entry name" value="TYR_PHOSPHATASE_PTP"/>
    <property type="match status" value="1"/>
</dbReference>
<comment type="subcellular location">
    <subcellularLocation>
        <location evidence="2">Endomembrane system</location>
    </subcellularLocation>
    <subcellularLocation>
        <location evidence="1">Endoplasmic reticulum</location>
    </subcellularLocation>
</comment>
<evidence type="ECO:0000259" key="12">
    <source>
        <dbReference type="PROSITE" id="PS50055"/>
    </source>
</evidence>
<dbReference type="EC" id="3.1.3.48" evidence="4"/>
<protein>
    <recommendedName>
        <fullName evidence="4">protein-tyrosine-phosphatase</fullName>
        <ecNumber evidence="4">3.1.3.48</ecNumber>
    </recommendedName>
</protein>
<accession>K1RCK0</accession>
<evidence type="ECO:0000256" key="2">
    <source>
        <dbReference type="ARBA" id="ARBA00004308"/>
    </source>
</evidence>
<dbReference type="PIRSF" id="PIRSF000926">
    <property type="entry name" value="Tyr-Ptase_nr1"/>
    <property type="match status" value="1"/>
</dbReference>
<dbReference type="GO" id="GO:0004726">
    <property type="term" value="F:non-membrane spanning protein tyrosine phosphatase activity"/>
    <property type="evidence" value="ECO:0007669"/>
    <property type="project" value="TreeGrafter"/>
</dbReference>
<organism evidence="14">
    <name type="scientific">Magallana gigas</name>
    <name type="common">Pacific oyster</name>
    <name type="synonym">Crassostrea gigas</name>
    <dbReference type="NCBI Taxonomy" id="29159"/>
    <lineage>
        <taxon>Eukaryota</taxon>
        <taxon>Metazoa</taxon>
        <taxon>Spiralia</taxon>
        <taxon>Lophotrochozoa</taxon>
        <taxon>Mollusca</taxon>
        <taxon>Bivalvia</taxon>
        <taxon>Autobranchia</taxon>
        <taxon>Pteriomorphia</taxon>
        <taxon>Ostreida</taxon>
        <taxon>Ostreoidea</taxon>
        <taxon>Ostreidae</taxon>
        <taxon>Magallana</taxon>
    </lineage>
</organism>
<dbReference type="InterPro" id="IPR000387">
    <property type="entry name" value="Tyr_Pase_dom"/>
</dbReference>
<keyword evidence="5" id="KW-0597">Phosphoprotein</keyword>
<dbReference type="InterPro" id="IPR012265">
    <property type="entry name" value="Ptpn1/Ptpn2"/>
</dbReference>
<dbReference type="PANTHER" id="PTHR46047:SF3">
    <property type="entry name" value="TYROSINE-PROTEIN PHOSPHATASE NON-RECEPTOR TYPE 61F"/>
    <property type="match status" value="1"/>
</dbReference>
<evidence type="ECO:0000256" key="4">
    <source>
        <dbReference type="ARBA" id="ARBA00013064"/>
    </source>
</evidence>
<feature type="region of interest" description="Disordered" evidence="10">
    <location>
        <begin position="307"/>
        <end position="405"/>
    </location>
</feature>
<keyword evidence="14" id="KW-0675">Receptor</keyword>
<dbReference type="PRINTS" id="PR00700">
    <property type="entry name" value="PRTYPHPHTASE"/>
</dbReference>
<evidence type="ECO:0000256" key="9">
    <source>
        <dbReference type="ARBA" id="ARBA00023136"/>
    </source>
</evidence>
<dbReference type="PROSITE" id="PS50056">
    <property type="entry name" value="TYR_PHOSPHATASE_2"/>
    <property type="match status" value="1"/>
</dbReference>
<dbReference type="GO" id="GO:0005634">
    <property type="term" value="C:nucleus"/>
    <property type="evidence" value="ECO:0007669"/>
    <property type="project" value="TreeGrafter"/>
</dbReference>
<evidence type="ECO:0000259" key="13">
    <source>
        <dbReference type="PROSITE" id="PS50056"/>
    </source>
</evidence>
<dbReference type="SMART" id="SM00194">
    <property type="entry name" value="PTPc"/>
    <property type="match status" value="1"/>
</dbReference>
<gene>
    <name evidence="14" type="ORF">CGI_10025668</name>
</gene>
<keyword evidence="11" id="KW-1133">Transmembrane helix</keyword>
<feature type="domain" description="Tyrosine-protein phosphatase" evidence="12">
    <location>
        <begin position="5"/>
        <end position="286"/>
    </location>
</feature>
<dbReference type="Gene3D" id="3.90.190.10">
    <property type="entry name" value="Protein tyrosine phosphatase superfamily"/>
    <property type="match status" value="1"/>
</dbReference>
<dbReference type="InterPro" id="IPR000242">
    <property type="entry name" value="PTP_cat"/>
</dbReference>
<evidence type="ECO:0000256" key="5">
    <source>
        <dbReference type="ARBA" id="ARBA00022553"/>
    </source>
</evidence>
<dbReference type="GO" id="GO:0005783">
    <property type="term" value="C:endoplasmic reticulum"/>
    <property type="evidence" value="ECO:0007669"/>
    <property type="project" value="UniProtKB-SubCell"/>
</dbReference>
<evidence type="ECO:0000256" key="3">
    <source>
        <dbReference type="ARBA" id="ARBA00009701"/>
    </source>
</evidence>
<feature type="transmembrane region" description="Helical" evidence="11">
    <location>
        <begin position="413"/>
        <end position="433"/>
    </location>
</feature>
<dbReference type="PANTHER" id="PTHR46047">
    <property type="entry name" value="TYROSINE-PROTEIN PHOSPHATASE NON-RECEPTOR TYPE 61F"/>
    <property type="match status" value="1"/>
</dbReference>
<dbReference type="InterPro" id="IPR016130">
    <property type="entry name" value="Tyr_Pase_AS"/>
</dbReference>
<evidence type="ECO:0000256" key="11">
    <source>
        <dbReference type="SAM" id="Phobius"/>
    </source>
</evidence>
<dbReference type="GO" id="GO:0070373">
    <property type="term" value="P:negative regulation of ERK1 and ERK2 cascade"/>
    <property type="evidence" value="ECO:0007669"/>
    <property type="project" value="TreeGrafter"/>
</dbReference>
<keyword evidence="7" id="KW-0256">Endoplasmic reticulum</keyword>
<feature type="compositionally biased region" description="Pro residues" evidence="10">
    <location>
        <begin position="329"/>
        <end position="338"/>
    </location>
</feature>
<dbReference type="HOGENOM" id="CLU_001645_9_0_1"/>
<evidence type="ECO:0000256" key="10">
    <source>
        <dbReference type="SAM" id="MobiDB-lite"/>
    </source>
</evidence>
<proteinExistence type="inferred from homology"/>
<evidence type="ECO:0000313" key="14">
    <source>
        <dbReference type="EMBL" id="EKC41394.1"/>
    </source>
</evidence>
<feature type="compositionally biased region" description="Basic and acidic residues" evidence="10">
    <location>
        <begin position="359"/>
        <end position="405"/>
    </location>
</feature>
<evidence type="ECO:0000256" key="8">
    <source>
        <dbReference type="ARBA" id="ARBA00022912"/>
    </source>
</evidence>
<dbReference type="InterPro" id="IPR051985">
    <property type="entry name" value="NR_tyrosine_phosphatase"/>
</dbReference>
<dbReference type="InterPro" id="IPR003595">
    <property type="entry name" value="Tyr_Pase_cat"/>
</dbReference>
<dbReference type="GO" id="GO:0019901">
    <property type="term" value="F:protein kinase binding"/>
    <property type="evidence" value="ECO:0007669"/>
    <property type="project" value="TreeGrafter"/>
</dbReference>
<dbReference type="SMART" id="SM00404">
    <property type="entry name" value="PTPc_motif"/>
    <property type="match status" value="1"/>
</dbReference>
<feature type="domain" description="Tyrosine specific protein phosphatases" evidence="13">
    <location>
        <begin position="198"/>
        <end position="277"/>
    </location>
</feature>
<dbReference type="SUPFAM" id="SSF52799">
    <property type="entry name" value="(Phosphotyrosine protein) phosphatases II"/>
    <property type="match status" value="1"/>
</dbReference>
<dbReference type="FunCoup" id="K1RCK0">
    <property type="interactions" value="1471"/>
</dbReference>
<dbReference type="InParanoid" id="K1RCK0"/>
<keyword evidence="8" id="KW-0904">Protein phosphatase</keyword>
<reference evidence="14" key="1">
    <citation type="journal article" date="2012" name="Nature">
        <title>The oyster genome reveals stress adaptation and complexity of shell formation.</title>
        <authorList>
            <person name="Zhang G."/>
            <person name="Fang X."/>
            <person name="Guo X."/>
            <person name="Li L."/>
            <person name="Luo R."/>
            <person name="Xu F."/>
            <person name="Yang P."/>
            <person name="Zhang L."/>
            <person name="Wang X."/>
            <person name="Qi H."/>
            <person name="Xiong Z."/>
            <person name="Que H."/>
            <person name="Xie Y."/>
            <person name="Holland P.W."/>
            <person name="Paps J."/>
            <person name="Zhu Y."/>
            <person name="Wu F."/>
            <person name="Chen Y."/>
            <person name="Wang J."/>
            <person name="Peng C."/>
            <person name="Meng J."/>
            <person name="Yang L."/>
            <person name="Liu J."/>
            <person name="Wen B."/>
            <person name="Zhang N."/>
            <person name="Huang Z."/>
            <person name="Zhu Q."/>
            <person name="Feng Y."/>
            <person name="Mount A."/>
            <person name="Hedgecock D."/>
            <person name="Xu Z."/>
            <person name="Liu Y."/>
            <person name="Domazet-Loso T."/>
            <person name="Du Y."/>
            <person name="Sun X."/>
            <person name="Zhang S."/>
            <person name="Liu B."/>
            <person name="Cheng P."/>
            <person name="Jiang X."/>
            <person name="Li J."/>
            <person name="Fan D."/>
            <person name="Wang W."/>
            <person name="Fu W."/>
            <person name="Wang T."/>
            <person name="Wang B."/>
            <person name="Zhang J."/>
            <person name="Peng Z."/>
            <person name="Li Y."/>
            <person name="Li N."/>
            <person name="Wang J."/>
            <person name="Chen M."/>
            <person name="He Y."/>
            <person name="Tan F."/>
            <person name="Song X."/>
            <person name="Zheng Q."/>
            <person name="Huang R."/>
            <person name="Yang H."/>
            <person name="Du X."/>
            <person name="Chen L."/>
            <person name="Yang M."/>
            <person name="Gaffney P.M."/>
            <person name="Wang S."/>
            <person name="Luo L."/>
            <person name="She Z."/>
            <person name="Ming Y."/>
            <person name="Huang W."/>
            <person name="Zhang S."/>
            <person name="Huang B."/>
            <person name="Zhang Y."/>
            <person name="Qu T."/>
            <person name="Ni P."/>
            <person name="Miao G."/>
            <person name="Wang J."/>
            <person name="Wang Q."/>
            <person name="Steinberg C.E."/>
            <person name="Wang H."/>
            <person name="Li N."/>
            <person name="Qian L."/>
            <person name="Zhang G."/>
            <person name="Li Y."/>
            <person name="Yang H."/>
            <person name="Liu X."/>
            <person name="Wang J."/>
            <person name="Yin Y."/>
            <person name="Wang J."/>
        </authorList>
    </citation>
    <scope>NUCLEOTIDE SEQUENCE [LARGE SCALE GENOMIC DNA]</scope>
    <source>
        <strain evidence="14">05x7-T-G4-1.051#20</strain>
    </source>
</reference>
<evidence type="ECO:0000256" key="7">
    <source>
        <dbReference type="ARBA" id="ARBA00022824"/>
    </source>
</evidence>
<name>K1RCK0_MAGGI</name>
<keyword evidence="9 11" id="KW-0472">Membrane</keyword>
<keyword evidence="6" id="KW-0378">Hydrolase</keyword>
<dbReference type="EMBL" id="JH816368">
    <property type="protein sequence ID" value="EKC41394.1"/>
    <property type="molecule type" value="Genomic_DNA"/>
</dbReference>
<dbReference type="GO" id="GO:0046426">
    <property type="term" value="P:negative regulation of receptor signaling pathway via JAK-STAT"/>
    <property type="evidence" value="ECO:0007669"/>
    <property type="project" value="TreeGrafter"/>
</dbReference>
<evidence type="ECO:0000256" key="6">
    <source>
        <dbReference type="ARBA" id="ARBA00022801"/>
    </source>
</evidence>